<dbReference type="Pfam" id="PF04519">
    <property type="entry name" value="Bactofilin"/>
    <property type="match status" value="1"/>
</dbReference>
<sequence length="247" mass="25211">MAIIMNDIKISGSGKISGGEYDAISVSGSAKISGSIGCSEMKVSGSCKVEGDVFCRGDVRVSGSCKIDGSVTAENSLHVSGSFVCEGNLKAGKIAASGGITINKNISASSVEISGGIKVGGDISGEQVELRGCADIGGLLNAEQVSIELDGTGINKSEIESIGGGTITVKRRGEGKWGIFGVWNKNYPTLNVKGSIEGDSISLTDTSASVVRGKNVAICENCRIGRVEYSEGYTVSEGSQVGEAVKI</sequence>
<dbReference type="EMBL" id="VSSQ01011606">
    <property type="protein sequence ID" value="MPM47261.1"/>
    <property type="molecule type" value="Genomic_DNA"/>
</dbReference>
<protein>
    <recommendedName>
        <fullName evidence="2">Polymer-forming cytoskeletal</fullName>
    </recommendedName>
</protein>
<accession>A0A645A4T0</accession>
<organism evidence="1">
    <name type="scientific">bioreactor metagenome</name>
    <dbReference type="NCBI Taxonomy" id="1076179"/>
    <lineage>
        <taxon>unclassified sequences</taxon>
        <taxon>metagenomes</taxon>
        <taxon>ecological metagenomes</taxon>
    </lineage>
</organism>
<name>A0A645A4T0_9ZZZZ</name>
<proteinExistence type="predicted"/>
<evidence type="ECO:0008006" key="2">
    <source>
        <dbReference type="Google" id="ProtNLM"/>
    </source>
</evidence>
<dbReference type="PANTHER" id="PTHR35024:SF4">
    <property type="entry name" value="POLYMER-FORMING CYTOSKELETAL PROTEIN"/>
    <property type="match status" value="1"/>
</dbReference>
<reference evidence="1" key="1">
    <citation type="submission" date="2019-08" db="EMBL/GenBank/DDBJ databases">
        <authorList>
            <person name="Kucharzyk K."/>
            <person name="Murdoch R.W."/>
            <person name="Higgins S."/>
            <person name="Loffler F."/>
        </authorList>
    </citation>
    <scope>NUCLEOTIDE SEQUENCE</scope>
</reference>
<dbReference type="AlphaFoldDB" id="A0A645A4T0"/>
<dbReference type="InterPro" id="IPR007607">
    <property type="entry name" value="BacA/B"/>
</dbReference>
<evidence type="ECO:0000313" key="1">
    <source>
        <dbReference type="EMBL" id="MPM47261.1"/>
    </source>
</evidence>
<dbReference type="PANTHER" id="PTHR35024">
    <property type="entry name" value="HYPOTHETICAL CYTOSOLIC PROTEIN"/>
    <property type="match status" value="1"/>
</dbReference>
<comment type="caution">
    <text evidence="1">The sequence shown here is derived from an EMBL/GenBank/DDBJ whole genome shotgun (WGS) entry which is preliminary data.</text>
</comment>
<gene>
    <name evidence="1" type="ORF">SDC9_93969</name>
</gene>